<keyword evidence="3 9" id="KW-0812">Transmembrane</keyword>
<evidence type="ECO:0000256" key="1">
    <source>
        <dbReference type="ARBA" id="ARBA00004127"/>
    </source>
</evidence>
<evidence type="ECO:0000256" key="2">
    <source>
        <dbReference type="ARBA" id="ARBA00012522"/>
    </source>
</evidence>
<dbReference type="AlphaFoldDB" id="A0A1B0DA40"/>
<feature type="domain" description="3-oxo-5-alpha-steroid 4-dehydrogenase C-terminal" evidence="10">
    <location>
        <begin position="190"/>
        <end position="310"/>
    </location>
</feature>
<dbReference type="InterPro" id="IPR039698">
    <property type="entry name" value="Dfg10/SRD5A3"/>
</dbReference>
<dbReference type="GO" id="GO:0016095">
    <property type="term" value="P:polyprenol catabolic process"/>
    <property type="evidence" value="ECO:0007669"/>
    <property type="project" value="UniProtKB-UniRule"/>
</dbReference>
<feature type="transmembrane region" description="Helical" evidence="9">
    <location>
        <begin position="123"/>
        <end position="142"/>
    </location>
</feature>
<sequence length="310" mass="35614">MTPVNSSINTVEAIFWLLAICYVIVGLTINVLEQFLPGFIRRLLFYGKISGNGSSKGDLMTLLLVPKSWFRHFYLFATIWGSIVLVVTVRTFSTGQIFTLFSDFLQYACGNQRTVQTTSLETIVGLLMLYFHILVRCFETHFTQVFSKKATMNLIQYLNSFFYYFGVVTLLVCNSQGFVPGSSPSQLRLQDISWRLVVCIVVFIFASYNQFRCHTILANLRRDRSGRVTTEGHFLPTGGFFELVSSPHMLFECLIYLSIFGVIYRNSSWLAILALVAANQVTMAYETHLWYRKNFPNYPLQRRALIPFVF</sequence>
<evidence type="ECO:0000256" key="3">
    <source>
        <dbReference type="ARBA" id="ARBA00022692"/>
    </source>
</evidence>
<dbReference type="EnsemblMetazoa" id="PPAI004545-RA">
    <property type="protein sequence ID" value="PPAI004545-PA"/>
    <property type="gene ID" value="PPAI004545"/>
</dbReference>
<dbReference type="Pfam" id="PF02544">
    <property type="entry name" value="Steroid_dh"/>
    <property type="match status" value="1"/>
</dbReference>
<dbReference type="EC" id="1.3.1.94" evidence="2 9"/>
<keyword evidence="9" id="KW-0256">Endoplasmic reticulum</keyword>
<protein>
    <recommendedName>
        <fullName evidence="7 9">Polyprenal reductase</fullName>
        <ecNumber evidence="2 9">1.3.1.94</ecNumber>
    </recommendedName>
</protein>
<keyword evidence="9" id="KW-0521">NADP</keyword>
<comment type="pathway">
    <text evidence="9">Protein modification; protein glycosylation.</text>
</comment>
<evidence type="ECO:0000256" key="5">
    <source>
        <dbReference type="ARBA" id="ARBA00023136"/>
    </source>
</evidence>
<dbReference type="GO" id="GO:0160198">
    <property type="term" value="F:polyprenal reductase activity"/>
    <property type="evidence" value="ECO:0007669"/>
    <property type="project" value="UniProtKB-EC"/>
</dbReference>
<comment type="function">
    <text evidence="9">Plays a key role in early steps of protein N-linked glycosylation by being involved in the conversion of polyprenol into dolichol. Acts as a polyprenal reductase that mediates the reduction of polyprenal into dolichal in a NADP-dependent mechanism. Dolichols are required for the synthesis of dolichol-linked monosaccharides and the oligosaccharide precursor used for N-glycosylation.</text>
</comment>
<dbReference type="VEuPathDB" id="VectorBase:PPAPM1_006404"/>
<proteinExistence type="inferred from homology"/>
<feature type="transmembrane region" description="Helical" evidence="9">
    <location>
        <begin position="13"/>
        <end position="32"/>
    </location>
</feature>
<dbReference type="GO" id="GO:0003865">
    <property type="term" value="F:3-oxo-5-alpha-steroid 4-dehydrogenase activity"/>
    <property type="evidence" value="ECO:0007669"/>
    <property type="project" value="TreeGrafter"/>
</dbReference>
<dbReference type="EMBL" id="AJVK01028795">
    <property type="status" value="NOT_ANNOTATED_CDS"/>
    <property type="molecule type" value="Genomic_DNA"/>
</dbReference>
<evidence type="ECO:0000313" key="12">
    <source>
        <dbReference type="Proteomes" id="UP000092462"/>
    </source>
</evidence>
<comment type="subcellular location">
    <subcellularLocation>
        <location evidence="1">Endomembrane system</location>
        <topology evidence="1">Multi-pass membrane protein</topology>
    </subcellularLocation>
    <subcellularLocation>
        <location evidence="9">Endoplasmic reticulum membrane</location>
    </subcellularLocation>
</comment>
<dbReference type="Proteomes" id="UP000092462">
    <property type="component" value="Unassembled WGS sequence"/>
</dbReference>
<evidence type="ECO:0000256" key="9">
    <source>
        <dbReference type="RuleBase" id="RU367081"/>
    </source>
</evidence>
<accession>A0A1B0DA40</accession>
<keyword evidence="9" id="KW-0560">Oxidoreductase</keyword>
<evidence type="ECO:0000256" key="7">
    <source>
        <dbReference type="ARBA" id="ARBA00047186"/>
    </source>
</evidence>
<dbReference type="GO" id="GO:0005789">
    <property type="term" value="C:endoplasmic reticulum membrane"/>
    <property type="evidence" value="ECO:0007669"/>
    <property type="project" value="UniProtKB-SubCell"/>
</dbReference>
<evidence type="ECO:0000256" key="6">
    <source>
        <dbReference type="ARBA" id="ARBA00046320"/>
    </source>
</evidence>
<feature type="transmembrane region" description="Helical" evidence="9">
    <location>
        <begin position="73"/>
        <end position="92"/>
    </location>
</feature>
<dbReference type="InterPro" id="IPR001104">
    <property type="entry name" value="3-oxo-5_a-steroid_4-DH_C"/>
</dbReference>
<dbReference type="PANTHER" id="PTHR14624:SF0">
    <property type="entry name" value="POLYPRENOL REDUCTASE"/>
    <property type="match status" value="1"/>
</dbReference>
<evidence type="ECO:0000256" key="4">
    <source>
        <dbReference type="ARBA" id="ARBA00022989"/>
    </source>
</evidence>
<name>A0A1B0DA40_PHLPP</name>
<keyword evidence="5 9" id="KW-0472">Membrane</keyword>
<comment type="similarity">
    <text evidence="6 9">Belongs to the steroid 5-alpha reductase family. Polyprenal reductase subfamily.</text>
</comment>
<dbReference type="GO" id="GO:0102389">
    <property type="term" value="F:polyprenol reductase activity"/>
    <property type="evidence" value="ECO:0007669"/>
    <property type="project" value="UniProtKB-UniRule"/>
</dbReference>
<dbReference type="PANTHER" id="PTHR14624">
    <property type="entry name" value="DFG10 PROTEIN"/>
    <property type="match status" value="1"/>
</dbReference>
<organism evidence="11 12">
    <name type="scientific">Phlebotomus papatasi</name>
    <name type="common">Sandfly</name>
    <dbReference type="NCBI Taxonomy" id="29031"/>
    <lineage>
        <taxon>Eukaryota</taxon>
        <taxon>Metazoa</taxon>
        <taxon>Ecdysozoa</taxon>
        <taxon>Arthropoda</taxon>
        <taxon>Hexapoda</taxon>
        <taxon>Insecta</taxon>
        <taxon>Pterygota</taxon>
        <taxon>Neoptera</taxon>
        <taxon>Endopterygota</taxon>
        <taxon>Diptera</taxon>
        <taxon>Nematocera</taxon>
        <taxon>Psychodoidea</taxon>
        <taxon>Psychodidae</taxon>
        <taxon>Phlebotomus</taxon>
        <taxon>Phlebotomus</taxon>
    </lineage>
</organism>
<comment type="catalytic activity">
    <reaction evidence="8 9">
        <text>a di-trans,poly-cis-dolichal + NADP(+) = a di-trans,poly-cis-polyprenal + NADPH + H(+)</text>
        <dbReference type="Rhea" id="RHEA:80727"/>
        <dbReference type="Rhea" id="RHEA-COMP:19536"/>
        <dbReference type="Rhea" id="RHEA-COMP:19537"/>
        <dbReference type="ChEBI" id="CHEBI:15378"/>
        <dbReference type="ChEBI" id="CHEBI:57783"/>
        <dbReference type="ChEBI" id="CHEBI:58349"/>
        <dbReference type="ChEBI" id="CHEBI:231623"/>
        <dbReference type="ChEBI" id="CHEBI:231637"/>
        <dbReference type="EC" id="1.3.1.94"/>
    </reaction>
    <physiologicalReaction direction="right-to-left" evidence="8 9">
        <dbReference type="Rhea" id="RHEA:80729"/>
    </physiologicalReaction>
</comment>
<evidence type="ECO:0000256" key="8">
    <source>
        <dbReference type="ARBA" id="ARBA00049427"/>
    </source>
</evidence>
<feature type="transmembrane region" description="Helical" evidence="9">
    <location>
        <begin position="192"/>
        <end position="211"/>
    </location>
</feature>
<keyword evidence="12" id="KW-1185">Reference proteome</keyword>
<dbReference type="PROSITE" id="PS50244">
    <property type="entry name" value="S5A_REDUCTASE"/>
    <property type="match status" value="1"/>
</dbReference>
<keyword evidence="4 9" id="KW-1133">Transmembrane helix</keyword>
<reference evidence="11" key="1">
    <citation type="submission" date="2022-08" db="UniProtKB">
        <authorList>
            <consortium name="EnsemblMetazoa"/>
        </authorList>
    </citation>
    <scope>IDENTIFICATION</scope>
    <source>
        <strain evidence="11">Israel</strain>
    </source>
</reference>
<evidence type="ECO:0000313" key="11">
    <source>
        <dbReference type="EnsemblMetazoa" id="PPAI004545-PA"/>
    </source>
</evidence>
<evidence type="ECO:0000259" key="10">
    <source>
        <dbReference type="Pfam" id="PF02544"/>
    </source>
</evidence>
<feature type="transmembrane region" description="Helical" evidence="9">
    <location>
        <begin position="154"/>
        <end position="172"/>
    </location>
</feature>
<dbReference type="VEuPathDB" id="VectorBase:PPAI004545"/>
<dbReference type="GO" id="GO:0006488">
    <property type="term" value="P:dolichol-linked oligosaccharide biosynthetic process"/>
    <property type="evidence" value="ECO:0007669"/>
    <property type="project" value="UniProtKB-UniRule"/>
</dbReference>